<sequence>MFWFTRLTAERRRTIGHWLMELVIVVAGVLIALWLQQWGEQRRAAQEMKAAEDAVHDEVRASLQSLIWRQAISKCHIERAELLKSMLQKPGSHWPGLNENALLPVSIGDAAGVQTVIQGVWTRPHDAFTSSAWSSALTTGALAPMDRKRFSTLVALYDQIEFLAAQRDREDRAASTLSALTLPQELTPETRTRMLQALYEVDSGRFMFAFSIPEFMDHLRALGWNDKAAIDRTIREDQASIRAQGVNWRPCVARERNPFNEPAELPKG</sequence>
<keyword evidence="1" id="KW-0812">Transmembrane</keyword>
<organism evidence="2 3">
    <name type="scientific">Sphingomonas alba</name>
    <dbReference type="NCBI Taxonomy" id="2908208"/>
    <lineage>
        <taxon>Bacteria</taxon>
        <taxon>Pseudomonadati</taxon>
        <taxon>Pseudomonadota</taxon>
        <taxon>Alphaproteobacteria</taxon>
        <taxon>Sphingomonadales</taxon>
        <taxon>Sphingomonadaceae</taxon>
        <taxon>Sphingomonas</taxon>
    </lineage>
</organism>
<keyword evidence="1" id="KW-1133">Transmembrane helix</keyword>
<name>A0ABT0RJH1_9SPHN</name>
<evidence type="ECO:0000313" key="2">
    <source>
        <dbReference type="EMBL" id="MCL6682745.1"/>
    </source>
</evidence>
<comment type="caution">
    <text evidence="2">The sequence shown here is derived from an EMBL/GenBank/DDBJ whole genome shotgun (WGS) entry which is preliminary data.</text>
</comment>
<keyword evidence="3" id="KW-1185">Reference proteome</keyword>
<dbReference type="Proteomes" id="UP001165363">
    <property type="component" value="Unassembled WGS sequence"/>
</dbReference>
<evidence type="ECO:0000313" key="3">
    <source>
        <dbReference type="Proteomes" id="UP001165363"/>
    </source>
</evidence>
<dbReference type="RefSeq" id="WP_249846697.1">
    <property type="nucleotide sequence ID" value="NZ_JAMGBD010000001.1"/>
</dbReference>
<evidence type="ECO:0000256" key="1">
    <source>
        <dbReference type="SAM" id="Phobius"/>
    </source>
</evidence>
<gene>
    <name evidence="2" type="ORF">LZ536_02365</name>
</gene>
<feature type="transmembrane region" description="Helical" evidence="1">
    <location>
        <begin position="15"/>
        <end position="35"/>
    </location>
</feature>
<keyword evidence="1" id="KW-0472">Membrane</keyword>
<dbReference type="EMBL" id="JAMGBD010000001">
    <property type="protein sequence ID" value="MCL6682745.1"/>
    <property type="molecule type" value="Genomic_DNA"/>
</dbReference>
<protein>
    <submittedName>
        <fullName evidence="2">Uncharacterized protein</fullName>
    </submittedName>
</protein>
<proteinExistence type="predicted"/>
<accession>A0ABT0RJH1</accession>
<reference evidence="2" key="1">
    <citation type="submission" date="2022-05" db="EMBL/GenBank/DDBJ databases">
        <authorList>
            <person name="Jo J.-H."/>
            <person name="Im W.-T."/>
        </authorList>
    </citation>
    <scope>NUCLEOTIDE SEQUENCE</scope>
    <source>
        <strain evidence="2">SE158</strain>
    </source>
</reference>